<dbReference type="EMBL" id="JBGORX010000002">
    <property type="protein sequence ID" value="MFJ1268625.1"/>
    <property type="molecule type" value="Genomic_DNA"/>
</dbReference>
<gene>
    <name evidence="2" type="ORF">ACD661_08680</name>
</gene>
<dbReference type="Gene3D" id="3.40.50.1820">
    <property type="entry name" value="alpha/beta hydrolase"/>
    <property type="match status" value="1"/>
</dbReference>
<name>A0ABW8D7D6_9GAMM</name>
<comment type="caution">
    <text evidence="2">The sequence shown here is derived from an EMBL/GenBank/DDBJ whole genome shotgun (WGS) entry which is preliminary data.</text>
</comment>
<dbReference type="Pfam" id="PF01764">
    <property type="entry name" value="Lipase_3"/>
    <property type="match status" value="1"/>
</dbReference>
<protein>
    <recommendedName>
        <fullName evidence="1">Fungal lipase-type domain-containing protein</fullName>
    </recommendedName>
</protein>
<sequence>MLFQIPKTPAHKRAEKIFGTGSLWNPLNWPKTAFSYFFGSSISKIVLPAQDLSTDQNFLQDTETLETFFIEKIRKNALLQMDFHTVDCFDGASLETMELTHSEQMAKPKAEQEYVIYLCGNGMCMQDLYNEIYDMSLATQRNFVAFNLKNVVKSQGKVRSELDLINDIISQIERLRAEGVDINKIRLVGHSLGAAFATLTAFVYYKEGTPIRVFNGRSFANYASLVYLWEKNNGSSDFKAWMKKASLQLANFEIEVAEFYDDIPAQYTDYITINEGVTEGSEPNVPDGVIPLEISLRNKIQDQAASHLVRSRNTLFGVGHNDPLRTLEAEDGLTAEDRCCSFILRP</sequence>
<dbReference type="InterPro" id="IPR029058">
    <property type="entry name" value="AB_hydrolase_fold"/>
</dbReference>
<organism evidence="2 3">
    <name type="scientific">Legionella lytica</name>
    <dbReference type="NCBI Taxonomy" id="96232"/>
    <lineage>
        <taxon>Bacteria</taxon>
        <taxon>Pseudomonadati</taxon>
        <taxon>Pseudomonadota</taxon>
        <taxon>Gammaproteobacteria</taxon>
        <taxon>Legionellales</taxon>
        <taxon>Legionellaceae</taxon>
        <taxon>Legionella</taxon>
    </lineage>
</organism>
<dbReference type="RefSeq" id="WP_400187467.1">
    <property type="nucleotide sequence ID" value="NZ_JBGORX010000002.1"/>
</dbReference>
<reference evidence="2 3" key="1">
    <citation type="submission" date="2024-08" db="EMBL/GenBank/DDBJ databases">
        <title>Draft Genome Sequence of Legionella lytica strain DSB2004, Isolated From a Fire Sprinkler System.</title>
        <authorList>
            <person name="Everhart A.D."/>
            <person name="Kidane D.T."/>
            <person name="Farone A.L."/>
            <person name="Farone M.B."/>
        </authorList>
    </citation>
    <scope>NUCLEOTIDE SEQUENCE [LARGE SCALE GENOMIC DNA]</scope>
    <source>
        <strain evidence="2 3">DSB2004</strain>
    </source>
</reference>
<dbReference type="Proteomes" id="UP001615550">
    <property type="component" value="Unassembled WGS sequence"/>
</dbReference>
<dbReference type="InterPro" id="IPR002921">
    <property type="entry name" value="Fungal_lipase-type"/>
</dbReference>
<evidence type="ECO:0000313" key="2">
    <source>
        <dbReference type="EMBL" id="MFJ1268625.1"/>
    </source>
</evidence>
<keyword evidence="3" id="KW-1185">Reference proteome</keyword>
<feature type="domain" description="Fungal lipase-type" evidence="1">
    <location>
        <begin position="163"/>
        <end position="210"/>
    </location>
</feature>
<proteinExistence type="predicted"/>
<accession>A0ABW8D7D6</accession>
<evidence type="ECO:0000259" key="1">
    <source>
        <dbReference type="Pfam" id="PF01764"/>
    </source>
</evidence>
<evidence type="ECO:0000313" key="3">
    <source>
        <dbReference type="Proteomes" id="UP001615550"/>
    </source>
</evidence>
<dbReference type="SUPFAM" id="SSF53474">
    <property type="entry name" value="alpha/beta-Hydrolases"/>
    <property type="match status" value="1"/>
</dbReference>